<dbReference type="Gramene" id="Kaladp0033s0143.1.v1.1">
    <property type="protein sequence ID" value="Kaladp0033s0143.1.v1.1.CDS.1"/>
    <property type="gene ID" value="Kaladp0033s0143.v1.1"/>
</dbReference>
<dbReference type="AlphaFoldDB" id="A0A7N0TE01"/>
<proteinExistence type="predicted"/>
<name>A0A7N0TE01_KALFE</name>
<organism evidence="1 2">
    <name type="scientific">Kalanchoe fedtschenkoi</name>
    <name type="common">Lavender scallops</name>
    <name type="synonym">South American air plant</name>
    <dbReference type="NCBI Taxonomy" id="63787"/>
    <lineage>
        <taxon>Eukaryota</taxon>
        <taxon>Viridiplantae</taxon>
        <taxon>Streptophyta</taxon>
        <taxon>Embryophyta</taxon>
        <taxon>Tracheophyta</taxon>
        <taxon>Spermatophyta</taxon>
        <taxon>Magnoliopsida</taxon>
        <taxon>eudicotyledons</taxon>
        <taxon>Gunneridae</taxon>
        <taxon>Pentapetalae</taxon>
        <taxon>Saxifragales</taxon>
        <taxon>Crassulaceae</taxon>
        <taxon>Kalanchoe</taxon>
    </lineage>
</organism>
<dbReference type="Proteomes" id="UP000594263">
    <property type="component" value="Unplaced"/>
</dbReference>
<keyword evidence="2" id="KW-1185">Reference proteome</keyword>
<evidence type="ECO:0000313" key="1">
    <source>
        <dbReference type="EnsemblPlants" id="Kaladp0033s0143.1.v1.1.CDS.1"/>
    </source>
</evidence>
<sequence>MLEANQAGWDSQIQHDPCKNFYTSTVQRKKFPEPGMLATPQCFLTKISKRATSYSMAEVDDFKADSRSFVLCCLVSMLVSYWNAPNGLIIKCLDPIDRAGGKKLLF</sequence>
<reference evidence="1" key="1">
    <citation type="submission" date="2021-01" db="UniProtKB">
        <authorList>
            <consortium name="EnsemblPlants"/>
        </authorList>
    </citation>
    <scope>IDENTIFICATION</scope>
</reference>
<protein>
    <submittedName>
        <fullName evidence="1">Uncharacterized protein</fullName>
    </submittedName>
</protein>
<dbReference type="EnsemblPlants" id="Kaladp0033s0143.1.v1.1">
    <property type="protein sequence ID" value="Kaladp0033s0143.1.v1.1.CDS.1"/>
    <property type="gene ID" value="Kaladp0033s0143.v1.1"/>
</dbReference>
<accession>A0A7N0TE01</accession>
<evidence type="ECO:0000313" key="2">
    <source>
        <dbReference type="Proteomes" id="UP000594263"/>
    </source>
</evidence>